<dbReference type="RefSeq" id="WP_121917823.1">
    <property type="nucleotide sequence ID" value="NZ_REFV01000011.1"/>
</dbReference>
<keyword evidence="4" id="KW-1185">Reference proteome</keyword>
<evidence type="ECO:0000256" key="2">
    <source>
        <dbReference type="SAM" id="Phobius"/>
    </source>
</evidence>
<proteinExistence type="predicted"/>
<keyword evidence="2" id="KW-1133">Transmembrane helix</keyword>
<feature type="transmembrane region" description="Helical" evidence="2">
    <location>
        <begin position="18"/>
        <end position="38"/>
    </location>
</feature>
<comment type="caution">
    <text evidence="3">The sequence shown here is derived from an EMBL/GenBank/DDBJ whole genome shotgun (WGS) entry which is preliminary data.</text>
</comment>
<dbReference type="AlphaFoldDB" id="A0A3M0FXV4"/>
<dbReference type="Gene3D" id="1.10.150.20">
    <property type="entry name" value="5' to 3' exonuclease, C-terminal subdomain"/>
    <property type="match status" value="1"/>
</dbReference>
<keyword evidence="2" id="KW-0812">Transmembrane</keyword>
<evidence type="ECO:0000313" key="3">
    <source>
        <dbReference type="EMBL" id="RMB57345.1"/>
    </source>
</evidence>
<dbReference type="OrthoDB" id="9807941at2"/>
<evidence type="ECO:0000256" key="1">
    <source>
        <dbReference type="SAM" id="MobiDB-lite"/>
    </source>
</evidence>
<reference evidence="3 4" key="1">
    <citation type="submission" date="2018-10" db="EMBL/GenBank/DDBJ databases">
        <title>Dokdonia luteus sp. nov., isolated from sea water.</title>
        <authorList>
            <person name="Zhou L.Y."/>
            <person name="Du Z.J."/>
        </authorList>
    </citation>
    <scope>NUCLEOTIDE SEQUENCE [LARGE SCALE GENOMIC DNA]</scope>
    <source>
        <strain evidence="3 4">SH27</strain>
    </source>
</reference>
<evidence type="ECO:0000313" key="4">
    <source>
        <dbReference type="Proteomes" id="UP000281985"/>
    </source>
</evidence>
<sequence>MTNSIFINITQESISIPVVYIEAFVMMFVSFLIGYVGARLYANLQYKKQTATYDQKIIELEKQVIKLKEENDRVPEDRYQKDRMDQDFEQVKFQKRAFSEHVLAETVEVITPQGINFDKIGRATREEKDDLQEIIGIGPYTETKLNDLGIYTYDQISKFSDEDIAIITDLIKFFPDRIKNDRWVAKANDLKFKKSQQNDNNHSKKKMMYEKTTR</sequence>
<organism evidence="3 4">
    <name type="scientific">Dokdonia sinensis</name>
    <dbReference type="NCBI Taxonomy" id="2479847"/>
    <lineage>
        <taxon>Bacteria</taxon>
        <taxon>Pseudomonadati</taxon>
        <taxon>Bacteroidota</taxon>
        <taxon>Flavobacteriia</taxon>
        <taxon>Flavobacteriales</taxon>
        <taxon>Flavobacteriaceae</taxon>
        <taxon>Dokdonia</taxon>
    </lineage>
</organism>
<accession>A0A3M0FXV4</accession>
<dbReference type="EMBL" id="REFV01000011">
    <property type="protein sequence ID" value="RMB57345.1"/>
    <property type="molecule type" value="Genomic_DNA"/>
</dbReference>
<feature type="region of interest" description="Disordered" evidence="1">
    <location>
        <begin position="194"/>
        <end position="214"/>
    </location>
</feature>
<protein>
    <submittedName>
        <fullName evidence="3">Uncharacterized protein</fullName>
    </submittedName>
</protein>
<keyword evidence="2" id="KW-0472">Membrane</keyword>
<gene>
    <name evidence="3" type="ORF">EAX61_11395</name>
</gene>
<dbReference type="Proteomes" id="UP000281985">
    <property type="component" value="Unassembled WGS sequence"/>
</dbReference>
<name>A0A3M0FXV4_9FLAO</name>